<dbReference type="InterPro" id="IPR036318">
    <property type="entry name" value="FAD-bd_PCMH-like_sf"/>
</dbReference>
<keyword evidence="2" id="KW-0274">FAD</keyword>
<dbReference type="InterPro" id="IPR016169">
    <property type="entry name" value="FAD-bd_PCMH_sub2"/>
</dbReference>
<dbReference type="InterPro" id="IPR006094">
    <property type="entry name" value="Oxid_FAD_bind_N"/>
</dbReference>
<keyword evidence="5" id="KW-1185">Reference proteome</keyword>
<comment type="caution">
    <text evidence="4">The sequence shown here is derived from an EMBL/GenBank/DDBJ whole genome shotgun (WGS) entry which is preliminary data.</text>
</comment>
<feature type="domain" description="FAD-binding PCMH-type" evidence="3">
    <location>
        <begin position="1"/>
        <end position="182"/>
    </location>
</feature>
<dbReference type="PROSITE" id="PS51387">
    <property type="entry name" value="FAD_PCMH"/>
    <property type="match status" value="1"/>
</dbReference>
<dbReference type="PANTHER" id="PTHR11748">
    <property type="entry name" value="D-LACTATE DEHYDROGENASE"/>
    <property type="match status" value="1"/>
</dbReference>
<reference evidence="4 5" key="1">
    <citation type="submission" date="2019-03" db="EMBL/GenBank/DDBJ databases">
        <title>Genomic Encyclopedia of Type Strains, Phase IV (KMG-IV): sequencing the most valuable type-strain genomes for metagenomic binning, comparative biology and taxonomic classification.</title>
        <authorList>
            <person name="Goeker M."/>
        </authorList>
    </citation>
    <scope>NUCLEOTIDE SEQUENCE [LARGE SCALE GENOMIC DNA]</scope>
    <source>
        <strain evidence="4 5">DSM 101688</strain>
    </source>
</reference>
<keyword evidence="1" id="KW-0285">Flavoprotein</keyword>
<evidence type="ECO:0000259" key="3">
    <source>
        <dbReference type="PROSITE" id="PS51387"/>
    </source>
</evidence>
<dbReference type="SUPFAM" id="SSF55103">
    <property type="entry name" value="FAD-linked oxidases, C-terminal domain"/>
    <property type="match status" value="1"/>
</dbReference>
<dbReference type="Proteomes" id="UP000295304">
    <property type="component" value="Unassembled WGS sequence"/>
</dbReference>
<dbReference type="OrthoDB" id="9811557at2"/>
<protein>
    <submittedName>
        <fullName evidence="4">Glycolate oxidase FAD binding subunit</fullName>
    </submittedName>
</protein>
<dbReference type="RefSeq" id="WP_132939777.1">
    <property type="nucleotide sequence ID" value="NZ_CP119676.1"/>
</dbReference>
<evidence type="ECO:0000256" key="1">
    <source>
        <dbReference type="ARBA" id="ARBA00022630"/>
    </source>
</evidence>
<dbReference type="Pfam" id="PF01565">
    <property type="entry name" value="FAD_binding_4"/>
    <property type="match status" value="1"/>
</dbReference>
<gene>
    <name evidence="4" type="ORF">EDD55_109121</name>
</gene>
<evidence type="ECO:0000313" key="4">
    <source>
        <dbReference type="EMBL" id="TCS60960.1"/>
    </source>
</evidence>
<evidence type="ECO:0000256" key="2">
    <source>
        <dbReference type="ARBA" id="ARBA00022827"/>
    </source>
</evidence>
<evidence type="ECO:0000313" key="5">
    <source>
        <dbReference type="Proteomes" id="UP000295304"/>
    </source>
</evidence>
<proteinExistence type="predicted"/>
<dbReference type="InterPro" id="IPR016166">
    <property type="entry name" value="FAD-bd_PCMH"/>
</dbReference>
<dbReference type="EMBL" id="SLZW01000009">
    <property type="protein sequence ID" value="TCS60960.1"/>
    <property type="molecule type" value="Genomic_DNA"/>
</dbReference>
<dbReference type="GO" id="GO:0003824">
    <property type="term" value="F:catalytic activity"/>
    <property type="evidence" value="ECO:0007669"/>
    <property type="project" value="InterPro"/>
</dbReference>
<accession>A0A4R3J8U0</accession>
<dbReference type="PANTHER" id="PTHR11748:SF103">
    <property type="entry name" value="GLYCOLATE OXIDASE SUBUNIT GLCE"/>
    <property type="match status" value="1"/>
</dbReference>
<organism evidence="4 5">
    <name type="scientific">Varunaivibrio sulfuroxidans</name>
    <dbReference type="NCBI Taxonomy" id="1773489"/>
    <lineage>
        <taxon>Bacteria</taxon>
        <taxon>Pseudomonadati</taxon>
        <taxon>Pseudomonadota</taxon>
        <taxon>Alphaproteobacteria</taxon>
        <taxon>Rhodospirillales</taxon>
        <taxon>Magnetovibrionaceae</taxon>
        <taxon>Varunaivibrio</taxon>
    </lineage>
</organism>
<dbReference type="AlphaFoldDB" id="A0A4R3J8U0"/>
<name>A0A4R3J8U0_9PROT</name>
<dbReference type="SUPFAM" id="SSF56176">
    <property type="entry name" value="FAD-binding/transporter-associated domain-like"/>
    <property type="match status" value="1"/>
</dbReference>
<sequence>MTTRLQPQTSSELQAMLAEAARRRTSLEIRAGASKLSWGGVVRADNILDMNAFSGIDLYQPEELVMTAGAATPLMKIDALLREQSQQLAFEPANFSRLLGATDSATIGGVFSCNLSGPRRIKIGAARDHLLGFSAVNGVGEPFKSGGRVVKNVSGFDLCKLMSGAFGTLGAIERVSFKVLAKAEKTRTVLLFGLDDRDGARAMTMGLNSPHEISAAMHLPEDVAALSSVSYVRGAGRAVTALRLEGPGPSVEKRCADVRALLHLFGGGEELHSANSAELWREVRDVLFYCDDNSQVWRISVPPAQGAVVGAALLRATEGRVFYDWGGGLLWLSHAPVDDAHHEIVRRTVGDLGHATLIRADAAVRARTPVFQPQPTALATLAHRVRDAFDPEGILNPGRMD</sequence>
<dbReference type="GO" id="GO:0071949">
    <property type="term" value="F:FAD binding"/>
    <property type="evidence" value="ECO:0007669"/>
    <property type="project" value="InterPro"/>
</dbReference>
<dbReference type="InterPro" id="IPR016164">
    <property type="entry name" value="FAD-linked_Oxase-like_C"/>
</dbReference>
<dbReference type="Gene3D" id="3.30.465.10">
    <property type="match status" value="1"/>
</dbReference>